<dbReference type="AlphaFoldDB" id="A0AAE0ZRQ0"/>
<dbReference type="Proteomes" id="UP001283361">
    <property type="component" value="Unassembled WGS sequence"/>
</dbReference>
<dbReference type="PANTHER" id="PTHR45808:SF2">
    <property type="entry name" value="RHO GTPASE-ACTIVATING PROTEIN 68F"/>
    <property type="match status" value="1"/>
</dbReference>
<proteinExistence type="predicted"/>
<dbReference type="GO" id="GO:0007264">
    <property type="term" value="P:small GTPase-mediated signal transduction"/>
    <property type="evidence" value="ECO:0007669"/>
    <property type="project" value="TreeGrafter"/>
</dbReference>
<dbReference type="PANTHER" id="PTHR45808">
    <property type="entry name" value="RHO GTPASE-ACTIVATING PROTEIN 68F"/>
    <property type="match status" value="1"/>
</dbReference>
<dbReference type="EMBL" id="JAWDGP010003545">
    <property type="protein sequence ID" value="KAK3773382.1"/>
    <property type="molecule type" value="Genomic_DNA"/>
</dbReference>
<keyword evidence="4" id="KW-1185">Reference proteome</keyword>
<reference evidence="3" key="1">
    <citation type="journal article" date="2023" name="G3 (Bethesda)">
        <title>A reference genome for the long-term kleptoplast-retaining sea slug Elysia crispata morphotype clarki.</title>
        <authorList>
            <person name="Eastman K.E."/>
            <person name="Pendleton A.L."/>
            <person name="Shaikh M.A."/>
            <person name="Suttiyut T."/>
            <person name="Ogas R."/>
            <person name="Tomko P."/>
            <person name="Gavelis G."/>
            <person name="Widhalm J.R."/>
            <person name="Wisecaver J.H."/>
        </authorList>
    </citation>
    <scope>NUCLEOTIDE SEQUENCE</scope>
    <source>
        <strain evidence="3">ECLA1</strain>
    </source>
</reference>
<feature type="region of interest" description="Disordered" evidence="1">
    <location>
        <begin position="764"/>
        <end position="789"/>
    </location>
</feature>
<evidence type="ECO:0000259" key="2">
    <source>
        <dbReference type="PROSITE" id="PS50238"/>
    </source>
</evidence>
<dbReference type="SMART" id="SM00324">
    <property type="entry name" value="RhoGAP"/>
    <property type="match status" value="1"/>
</dbReference>
<dbReference type="PROSITE" id="PS50238">
    <property type="entry name" value="RHOGAP"/>
    <property type="match status" value="1"/>
</dbReference>
<dbReference type="Pfam" id="PF00620">
    <property type="entry name" value="RhoGAP"/>
    <property type="match status" value="1"/>
</dbReference>
<dbReference type="SUPFAM" id="SSF48350">
    <property type="entry name" value="GTPase activation domain, GAP"/>
    <property type="match status" value="1"/>
</dbReference>
<protein>
    <recommendedName>
        <fullName evidence="2">Rho-GAP domain-containing protein</fullName>
    </recommendedName>
</protein>
<sequence>MIEPVVSARCAHPVCPTPSFDATVVSCECLRVLRECPTCFTKPRRCSEDNPSLVRFSDEKRKSLSADSGGSFDIQVETCSPLVSSCELKTSANDSNEGDIERNLLIAAKKLSWKVRLPDLSALSDKLVPSLFHMAVKNERSGSAENHQVQLWDKSSHLAHQKEKNVENLLAQKDRVSSVTSCGESVLTESQEVATGDRTIQNNKPDHPENSITAAKARAELTFTPSANLLIAELQTFSSETDSEQNAGATCYSSLQVALLSSAHKFDQHISSNEAQVEENDPPTACVGLANDQLCVNLLGGRSLRSESDSGGSMGSHDLWEMVDARDHSRSASLLTRSDISLDMGISLASLEGGEDLEYLAQKRWSGDPSGSHDDRTLINKLEHDESSISIQHNACCAPRINSIDSAVEHSVSCQENACGVAHHKHLNLLKSTAEGCCLDATSLYSTDPHSSVDEFGSCASHVGYNRGSNHIEALDKSETSLETCSDFTAFSRVLTQRRFFSSTPNKLISGHRHRQRRTSDSCLAYRISEESFPLRKCIDFRSWPGPLKLYGESQQESSRSKRECRRRGQIFESDFSIDGRSLDSILPSISPPPKTYDLIDSPFNRFSRSSRAFRARRKGMCNPMGDKFREADADLSPLLQDVSSQSVYSINHCYTPETLNPSFDSIDKVQNVSVNISSNFDSENSNTAAASKPKRPSQKSCLRSVGAALRRLSSPSKNLSVAGLLGSRKCTYDLELASKAYLRSYAPSPSSFKKRKKSSHSSAQFPLLSSQPSSFPSSPCCSPAQSPWQSQRLSDTSLVPVEPFARTTASSLSSSTSSLPLIFSRGRSISVDNCVDRHGSLCKDRGGTSQALHRTLPRDFRTCNGSISLLESELDSETVRLRKVSYEHASYVRCGNSMLLLDALFDAQKVEKNKVPYPYDSTPPKEKKAQQFGLTLQSIKENTGLIIPLPVEDTIEFLKATGGDECDGLFRRCARVSTMKEVQEKYDDGEKVNFYTYGDPHLAAAILKKFLRELKEPLMTFDLFEPITRLHFLEPSKQLTEVQRILQDELPEDNYIILKFVFQFLQRVVSKSDLNQMTAENVATVFGPNIAWPTGQANLTNVEQAVKFALILINNFDDVFLR</sequence>
<dbReference type="GO" id="GO:0005737">
    <property type="term" value="C:cytoplasm"/>
    <property type="evidence" value="ECO:0007669"/>
    <property type="project" value="TreeGrafter"/>
</dbReference>
<organism evidence="3 4">
    <name type="scientific">Elysia crispata</name>
    <name type="common">lettuce slug</name>
    <dbReference type="NCBI Taxonomy" id="231223"/>
    <lineage>
        <taxon>Eukaryota</taxon>
        <taxon>Metazoa</taxon>
        <taxon>Spiralia</taxon>
        <taxon>Lophotrochozoa</taxon>
        <taxon>Mollusca</taxon>
        <taxon>Gastropoda</taxon>
        <taxon>Heterobranchia</taxon>
        <taxon>Euthyneura</taxon>
        <taxon>Panpulmonata</taxon>
        <taxon>Sacoglossa</taxon>
        <taxon>Placobranchoidea</taxon>
        <taxon>Plakobranchidae</taxon>
        <taxon>Elysia</taxon>
    </lineage>
</organism>
<evidence type="ECO:0000313" key="3">
    <source>
        <dbReference type="EMBL" id="KAK3773382.1"/>
    </source>
</evidence>
<dbReference type="InterPro" id="IPR008936">
    <property type="entry name" value="Rho_GTPase_activation_prot"/>
</dbReference>
<feature type="compositionally biased region" description="Polar residues" evidence="1">
    <location>
        <begin position="681"/>
        <end position="690"/>
    </location>
</feature>
<feature type="domain" description="Rho-GAP" evidence="2">
    <location>
        <begin position="935"/>
        <end position="1121"/>
    </location>
</feature>
<dbReference type="GO" id="GO:0005096">
    <property type="term" value="F:GTPase activator activity"/>
    <property type="evidence" value="ECO:0007669"/>
    <property type="project" value="TreeGrafter"/>
</dbReference>
<accession>A0AAE0ZRQ0</accession>
<gene>
    <name evidence="3" type="ORF">RRG08_023256</name>
</gene>
<dbReference type="InterPro" id="IPR000198">
    <property type="entry name" value="RhoGAP_dom"/>
</dbReference>
<evidence type="ECO:0000256" key="1">
    <source>
        <dbReference type="SAM" id="MobiDB-lite"/>
    </source>
</evidence>
<dbReference type="GO" id="GO:2001136">
    <property type="term" value="P:negative regulation of endocytic recycling"/>
    <property type="evidence" value="ECO:0007669"/>
    <property type="project" value="TreeGrafter"/>
</dbReference>
<name>A0AAE0ZRQ0_9GAST</name>
<comment type="caution">
    <text evidence="3">The sequence shown here is derived from an EMBL/GenBank/DDBJ whole genome shotgun (WGS) entry which is preliminary data.</text>
</comment>
<feature type="region of interest" description="Disordered" evidence="1">
    <location>
        <begin position="681"/>
        <end position="701"/>
    </location>
</feature>
<dbReference type="Gene3D" id="1.10.555.10">
    <property type="entry name" value="Rho GTPase activation protein"/>
    <property type="match status" value="1"/>
</dbReference>
<evidence type="ECO:0000313" key="4">
    <source>
        <dbReference type="Proteomes" id="UP001283361"/>
    </source>
</evidence>